<accession>A0AAW2MTN3</accession>
<dbReference type="InterPro" id="IPR039537">
    <property type="entry name" value="Retrotran_Ty1/copia-like"/>
</dbReference>
<dbReference type="PANTHER" id="PTHR42648">
    <property type="entry name" value="TRANSPOSASE, PUTATIVE-RELATED"/>
    <property type="match status" value="1"/>
</dbReference>
<dbReference type="GO" id="GO:0015074">
    <property type="term" value="P:DNA integration"/>
    <property type="evidence" value="ECO:0007669"/>
    <property type="project" value="InterPro"/>
</dbReference>
<protein>
    <recommendedName>
        <fullName evidence="1">Integrase catalytic domain-containing protein</fullName>
    </recommendedName>
</protein>
<dbReference type="Pfam" id="PF13976">
    <property type="entry name" value="gag_pre-integrs"/>
    <property type="match status" value="1"/>
</dbReference>
<dbReference type="InterPro" id="IPR036397">
    <property type="entry name" value="RNaseH_sf"/>
</dbReference>
<proteinExistence type="predicted"/>
<dbReference type="AlphaFoldDB" id="A0AAW2MTN3"/>
<name>A0AAW2MTN3_9LAMI</name>
<evidence type="ECO:0000259" key="1">
    <source>
        <dbReference type="PROSITE" id="PS50994"/>
    </source>
</evidence>
<dbReference type="PANTHER" id="PTHR42648:SF28">
    <property type="entry name" value="TRANSPOSON-ENCODED PROTEIN WITH RIBONUCLEASE H-LIKE AND RETROVIRUS ZINC FINGER-LIKE DOMAINS"/>
    <property type="match status" value="1"/>
</dbReference>
<feature type="domain" description="Integrase catalytic" evidence="1">
    <location>
        <begin position="54"/>
        <end position="200"/>
    </location>
</feature>
<evidence type="ECO:0000313" key="2">
    <source>
        <dbReference type="EMBL" id="KAL0334045.1"/>
    </source>
</evidence>
<dbReference type="InterPro" id="IPR025724">
    <property type="entry name" value="GAG-pre-integrase_dom"/>
</dbReference>
<dbReference type="EMBL" id="JACGWK010000009">
    <property type="protein sequence ID" value="KAL0334045.1"/>
    <property type="molecule type" value="Genomic_DNA"/>
</dbReference>
<gene>
    <name evidence="2" type="ORF">Sangu_1560700</name>
</gene>
<comment type="caution">
    <text evidence="2">The sequence shown here is derived from an EMBL/GenBank/DDBJ whole genome shotgun (WGS) entry which is preliminary data.</text>
</comment>
<organism evidence="2">
    <name type="scientific">Sesamum angustifolium</name>
    <dbReference type="NCBI Taxonomy" id="2727405"/>
    <lineage>
        <taxon>Eukaryota</taxon>
        <taxon>Viridiplantae</taxon>
        <taxon>Streptophyta</taxon>
        <taxon>Embryophyta</taxon>
        <taxon>Tracheophyta</taxon>
        <taxon>Spermatophyta</taxon>
        <taxon>Magnoliopsida</taxon>
        <taxon>eudicotyledons</taxon>
        <taxon>Gunneridae</taxon>
        <taxon>Pentapetalae</taxon>
        <taxon>asterids</taxon>
        <taxon>lamiids</taxon>
        <taxon>Lamiales</taxon>
        <taxon>Pedaliaceae</taxon>
        <taxon>Sesamum</taxon>
    </lineage>
</organism>
<reference evidence="2" key="1">
    <citation type="submission" date="2020-06" db="EMBL/GenBank/DDBJ databases">
        <authorList>
            <person name="Li T."/>
            <person name="Hu X."/>
            <person name="Zhang T."/>
            <person name="Song X."/>
            <person name="Zhang H."/>
            <person name="Dai N."/>
            <person name="Sheng W."/>
            <person name="Hou X."/>
            <person name="Wei L."/>
        </authorList>
    </citation>
    <scope>NUCLEOTIDE SEQUENCE</scope>
    <source>
        <strain evidence="2">G01</strain>
        <tissue evidence="2">Leaf</tissue>
    </source>
</reference>
<reference evidence="2" key="2">
    <citation type="journal article" date="2024" name="Plant">
        <title>Genomic evolution and insights into agronomic trait innovations of Sesamum species.</title>
        <authorList>
            <person name="Miao H."/>
            <person name="Wang L."/>
            <person name="Qu L."/>
            <person name="Liu H."/>
            <person name="Sun Y."/>
            <person name="Le M."/>
            <person name="Wang Q."/>
            <person name="Wei S."/>
            <person name="Zheng Y."/>
            <person name="Lin W."/>
            <person name="Duan Y."/>
            <person name="Cao H."/>
            <person name="Xiong S."/>
            <person name="Wang X."/>
            <person name="Wei L."/>
            <person name="Li C."/>
            <person name="Ma Q."/>
            <person name="Ju M."/>
            <person name="Zhao R."/>
            <person name="Li G."/>
            <person name="Mu C."/>
            <person name="Tian Q."/>
            <person name="Mei H."/>
            <person name="Zhang T."/>
            <person name="Gao T."/>
            <person name="Zhang H."/>
        </authorList>
    </citation>
    <scope>NUCLEOTIDE SEQUENCE</scope>
    <source>
        <strain evidence="2">G01</strain>
    </source>
</reference>
<dbReference type="PROSITE" id="PS50994">
    <property type="entry name" value="INTEGRASE"/>
    <property type="match status" value="1"/>
</dbReference>
<sequence length="200" mass="22730">MNEDLFVVWHRRLGHISIERIRKLVNDGVLNTLNFTDFDTCVDCIKGKQTNVSKKSAKRSSNLLKIIHTDICCPDLDSNSQIYFIIFIDDYSRYMCIYFFDHKAKALDAFKISKAKVEKQRDKHIKIIRLDKGGEYLGRYTEGGQAPGPFAKFLAEQGIVAQCTMSYSPDQNGGQKKKSIIIGHGAKHDGYLQSSEVLMD</sequence>
<dbReference type="GO" id="GO:0003676">
    <property type="term" value="F:nucleic acid binding"/>
    <property type="evidence" value="ECO:0007669"/>
    <property type="project" value="InterPro"/>
</dbReference>
<dbReference type="InterPro" id="IPR001584">
    <property type="entry name" value="Integrase_cat-core"/>
</dbReference>
<dbReference type="InterPro" id="IPR012337">
    <property type="entry name" value="RNaseH-like_sf"/>
</dbReference>
<dbReference type="Pfam" id="PF00665">
    <property type="entry name" value="rve"/>
    <property type="match status" value="1"/>
</dbReference>
<dbReference type="Gene3D" id="3.30.420.10">
    <property type="entry name" value="Ribonuclease H-like superfamily/Ribonuclease H"/>
    <property type="match status" value="1"/>
</dbReference>
<dbReference type="SUPFAM" id="SSF53098">
    <property type="entry name" value="Ribonuclease H-like"/>
    <property type="match status" value="1"/>
</dbReference>